<dbReference type="GO" id="GO:0062073">
    <property type="term" value="C:histone mRNA stem-loop binding complex"/>
    <property type="evidence" value="ECO:0007669"/>
    <property type="project" value="UniProtKB-ARBA"/>
</dbReference>
<dbReference type="OrthoDB" id="6357832at2759"/>
<dbReference type="FunFam" id="1.25.40.180:FF:000025">
    <property type="entry name" value="MIF4G domain containing a"/>
    <property type="match status" value="1"/>
</dbReference>
<evidence type="ECO:0000256" key="3">
    <source>
        <dbReference type="ARBA" id="ARBA00022490"/>
    </source>
</evidence>
<keyword evidence="11" id="KW-1185">Reference proteome</keyword>
<dbReference type="Proteomes" id="UP001142489">
    <property type="component" value="Unassembled WGS sequence"/>
</dbReference>
<dbReference type="Gene3D" id="1.25.40.180">
    <property type="match status" value="1"/>
</dbReference>
<dbReference type="AlphaFoldDB" id="A0A9Q0XHV6"/>
<sequence>MVGGQSEKNINAIAFRWTVQCLGISPIVFNETYSQRKLLEAFSSCLQKLLYKKKTHASPEQSSGKRQSCGIPAEIARAKSKSRGGEFRRRVDQAKDAHPAFALYAGVAAFPPPAAPVLGGGLFPPLPPATRARNQQTELSTGAEGYWQQSCFPNLASTRGGEVMGETDKEEYKIHSFDTEIQLLLKTALKDPSKVDLEKVANVIVDQSLKDCVFSKEAGRICYTIIQAENKQTGQSVFRRGLLNRLQQEYKDRDELRARSLQAWIGYVTFICSIFDYLRVNNMPMMALVNPVYDCLFLLAQPESLRKEEEVDCLVLQLHRIGEQLEKMNSQRMDELFSLLRDGFLLQEGLSSLTQLLLLEIIEFRAADWKMTEAAQKYYYSEVTE</sequence>
<organism evidence="10 11">
    <name type="scientific">Phrynocephalus forsythii</name>
    <dbReference type="NCBI Taxonomy" id="171643"/>
    <lineage>
        <taxon>Eukaryota</taxon>
        <taxon>Metazoa</taxon>
        <taxon>Chordata</taxon>
        <taxon>Craniata</taxon>
        <taxon>Vertebrata</taxon>
        <taxon>Euteleostomi</taxon>
        <taxon>Lepidosauria</taxon>
        <taxon>Squamata</taxon>
        <taxon>Bifurcata</taxon>
        <taxon>Unidentata</taxon>
        <taxon>Episquamata</taxon>
        <taxon>Toxicofera</taxon>
        <taxon>Iguania</taxon>
        <taxon>Acrodonta</taxon>
        <taxon>Agamidae</taxon>
        <taxon>Agaminae</taxon>
        <taxon>Phrynocephalus</taxon>
    </lineage>
</organism>
<comment type="caution">
    <text evidence="10">The sequence shown here is derived from an EMBL/GenBank/DDBJ whole genome shotgun (WGS) entry which is preliminary data.</text>
</comment>
<protein>
    <recommendedName>
        <fullName evidence="9">MIF4G domain-containing protein</fullName>
    </recommendedName>
</protein>
<dbReference type="PANTHER" id="PTHR23254">
    <property type="entry name" value="EIF4G DOMAIN PROTEIN"/>
    <property type="match status" value="1"/>
</dbReference>
<dbReference type="InterPro" id="IPR003890">
    <property type="entry name" value="MIF4G-like_typ-3"/>
</dbReference>
<dbReference type="GO" id="GO:0003723">
    <property type="term" value="F:RNA binding"/>
    <property type="evidence" value="ECO:0007669"/>
    <property type="project" value="InterPro"/>
</dbReference>
<evidence type="ECO:0000256" key="7">
    <source>
        <dbReference type="ARBA" id="ARBA00038204"/>
    </source>
</evidence>
<comment type="subunit">
    <text evidence="8">Interacts with EIF4G1, EIF4G2 and SLBP; probably tethered by SLBP to the 3'-end of mRNAs ending with the histone stem-loop, it also interacts with EIF4G1 which is bound to their 5'-end.</text>
</comment>
<comment type="similarity">
    <text evidence="7">Belongs to the MIF4GD family.</text>
</comment>
<comment type="subcellular location">
    <subcellularLocation>
        <location evidence="2">Cytoplasm</location>
    </subcellularLocation>
    <subcellularLocation>
        <location evidence="1">Nucleus</location>
    </subcellularLocation>
</comment>
<evidence type="ECO:0000259" key="9">
    <source>
        <dbReference type="SMART" id="SM00543"/>
    </source>
</evidence>
<dbReference type="EMBL" id="JAPFRF010000011">
    <property type="protein sequence ID" value="KAJ7316012.1"/>
    <property type="molecule type" value="Genomic_DNA"/>
</dbReference>
<dbReference type="GO" id="GO:0008494">
    <property type="term" value="F:translation activator activity"/>
    <property type="evidence" value="ECO:0007669"/>
    <property type="project" value="TreeGrafter"/>
</dbReference>
<dbReference type="InterPro" id="IPR051367">
    <property type="entry name" value="mRNA_TranslReg/HistoneTransl"/>
</dbReference>
<dbReference type="SUPFAM" id="SSF48371">
    <property type="entry name" value="ARM repeat"/>
    <property type="match status" value="1"/>
</dbReference>
<evidence type="ECO:0000313" key="11">
    <source>
        <dbReference type="Proteomes" id="UP001142489"/>
    </source>
</evidence>
<dbReference type="SMART" id="SM00543">
    <property type="entry name" value="MIF4G"/>
    <property type="match status" value="1"/>
</dbReference>
<evidence type="ECO:0000256" key="4">
    <source>
        <dbReference type="ARBA" id="ARBA00022845"/>
    </source>
</evidence>
<name>A0A9Q0XHV6_9SAUR</name>
<dbReference type="PANTHER" id="PTHR23254:SF17">
    <property type="entry name" value="MIF4G DOMAIN-CONTAINING PROTEIN"/>
    <property type="match status" value="1"/>
</dbReference>
<comment type="function">
    <text evidence="6">Functions in replication-dependent translation of histone mRNAs which differ from other eukaryotic mRNAs in that they do not end with a poly-A tail but a stem-loop. May participate in circularizing those mRNAs specifically enhancing their translation.</text>
</comment>
<dbReference type="GO" id="GO:0006446">
    <property type="term" value="P:regulation of translational initiation"/>
    <property type="evidence" value="ECO:0007669"/>
    <property type="project" value="TreeGrafter"/>
</dbReference>
<dbReference type="GO" id="GO:0005829">
    <property type="term" value="C:cytosol"/>
    <property type="evidence" value="ECO:0007669"/>
    <property type="project" value="TreeGrafter"/>
</dbReference>
<gene>
    <name evidence="10" type="ORF">JRQ81_002174</name>
</gene>
<keyword evidence="4" id="KW-0810">Translation regulation</keyword>
<dbReference type="InterPro" id="IPR016024">
    <property type="entry name" value="ARM-type_fold"/>
</dbReference>
<evidence type="ECO:0000256" key="6">
    <source>
        <dbReference type="ARBA" id="ARBA00037643"/>
    </source>
</evidence>
<dbReference type="GO" id="GO:0042802">
    <property type="term" value="F:identical protein binding"/>
    <property type="evidence" value="ECO:0007669"/>
    <property type="project" value="UniProtKB-ARBA"/>
</dbReference>
<evidence type="ECO:0000256" key="2">
    <source>
        <dbReference type="ARBA" id="ARBA00004496"/>
    </source>
</evidence>
<keyword evidence="5" id="KW-0539">Nucleus</keyword>
<evidence type="ECO:0000256" key="5">
    <source>
        <dbReference type="ARBA" id="ARBA00023242"/>
    </source>
</evidence>
<dbReference type="GO" id="GO:0005634">
    <property type="term" value="C:nucleus"/>
    <property type="evidence" value="ECO:0007669"/>
    <property type="project" value="UniProtKB-SubCell"/>
</dbReference>
<reference evidence="10" key="1">
    <citation type="journal article" date="2023" name="DNA Res.">
        <title>Chromosome-level genome assembly of Phrynocephalus forsythii using third-generation DNA sequencing and Hi-C analysis.</title>
        <authorList>
            <person name="Qi Y."/>
            <person name="Zhao W."/>
            <person name="Zhao Y."/>
            <person name="Niu C."/>
            <person name="Cao S."/>
            <person name="Zhang Y."/>
        </authorList>
    </citation>
    <scope>NUCLEOTIDE SEQUENCE</scope>
    <source>
        <tissue evidence="10">Muscle</tissue>
    </source>
</reference>
<proteinExistence type="inferred from homology"/>
<keyword evidence="3" id="KW-0963">Cytoplasm</keyword>
<evidence type="ECO:0000256" key="8">
    <source>
        <dbReference type="ARBA" id="ARBA00064161"/>
    </source>
</evidence>
<feature type="domain" description="MIF4G" evidence="9">
    <location>
        <begin position="162"/>
        <end position="368"/>
    </location>
</feature>
<evidence type="ECO:0000313" key="10">
    <source>
        <dbReference type="EMBL" id="KAJ7316012.1"/>
    </source>
</evidence>
<dbReference type="Pfam" id="PF02854">
    <property type="entry name" value="MIF4G"/>
    <property type="match status" value="1"/>
</dbReference>
<evidence type="ECO:0000256" key="1">
    <source>
        <dbReference type="ARBA" id="ARBA00004123"/>
    </source>
</evidence>
<accession>A0A9Q0XHV6</accession>